<dbReference type="PANTHER" id="PTHR30349:SF77">
    <property type="entry name" value="TYROSINE RECOMBINASE XERC"/>
    <property type="match status" value="1"/>
</dbReference>
<dbReference type="Proteomes" id="UP000014216">
    <property type="component" value="Unassembled WGS sequence"/>
</dbReference>
<dbReference type="InterPro" id="IPR013762">
    <property type="entry name" value="Integrase-like_cat_sf"/>
</dbReference>
<evidence type="ECO:0000313" key="6">
    <source>
        <dbReference type="Proteomes" id="UP000014216"/>
    </source>
</evidence>
<keyword evidence="3" id="KW-0233">DNA recombination</keyword>
<evidence type="ECO:0000256" key="2">
    <source>
        <dbReference type="ARBA" id="ARBA00022908"/>
    </source>
</evidence>
<dbReference type="InterPro" id="IPR011010">
    <property type="entry name" value="DNA_brk_join_enz"/>
</dbReference>
<protein>
    <submittedName>
        <fullName evidence="5">Tyrosine recombinase XerC</fullName>
    </submittedName>
</protein>
<feature type="domain" description="Tyr recombinase" evidence="4">
    <location>
        <begin position="28"/>
        <end position="222"/>
    </location>
</feature>
<dbReference type="GO" id="GO:0006310">
    <property type="term" value="P:DNA recombination"/>
    <property type="evidence" value="ECO:0007669"/>
    <property type="project" value="UniProtKB-KW"/>
</dbReference>
<sequence length="225" mass="26052">MQAVLNFPQTLSTPRHKFKPRANVKSMDTIKYFNNMQIKLIRKTVKNKALLDVKKGQVTGIREWLVIDILTLTGVRVSEAANLRCGDIKTGYGQIELFIRNGKGSRSRTIQIPKSLKKHFNTFIKWKKDRDEPVGFDDHVFLGQRGPWTPQAVQQIVKKYLKVLGLYENGKSVHSLRHSYAVQLYKQERDLRAVQKQLGHASSQTTEIYADVTKEDIQEQLRNFW</sequence>
<keyword evidence="2" id="KW-0229">DNA integration</keyword>
<proteinExistence type="predicted"/>
<keyword evidence="6" id="KW-1185">Reference proteome</keyword>
<dbReference type="SUPFAM" id="SSF56349">
    <property type="entry name" value="DNA breaking-rejoining enzymes"/>
    <property type="match status" value="1"/>
</dbReference>
<evidence type="ECO:0000313" key="5">
    <source>
        <dbReference type="EMBL" id="EMS78438.1"/>
    </source>
</evidence>
<evidence type="ECO:0000259" key="4">
    <source>
        <dbReference type="PROSITE" id="PS51898"/>
    </source>
</evidence>
<dbReference type="PROSITE" id="PS51898">
    <property type="entry name" value="TYR_RECOMBINASE"/>
    <property type="match status" value="1"/>
</dbReference>
<comment type="caution">
    <text evidence="5">The sequence shown here is derived from an EMBL/GenBank/DDBJ whole genome shotgun (WGS) entry which is preliminary data.</text>
</comment>
<dbReference type="RefSeq" id="WP_006967516.1">
    <property type="nucleotide sequence ID" value="NZ_APJX01000008.1"/>
</dbReference>
<gene>
    <name evidence="5" type="primary">xerC</name>
    <name evidence="5" type="ORF">Dpo_8c01050</name>
</gene>
<evidence type="ECO:0000256" key="1">
    <source>
        <dbReference type="ARBA" id="ARBA00004496"/>
    </source>
</evidence>
<organism evidence="5 6">
    <name type="scientific">Desulfotignum phosphitoxidans DSM 13687</name>
    <dbReference type="NCBI Taxonomy" id="1286635"/>
    <lineage>
        <taxon>Bacteria</taxon>
        <taxon>Pseudomonadati</taxon>
        <taxon>Thermodesulfobacteriota</taxon>
        <taxon>Desulfobacteria</taxon>
        <taxon>Desulfobacterales</taxon>
        <taxon>Desulfobacteraceae</taxon>
        <taxon>Desulfotignum</taxon>
    </lineage>
</organism>
<dbReference type="AlphaFoldDB" id="S0FTL4"/>
<dbReference type="InterPro" id="IPR050090">
    <property type="entry name" value="Tyrosine_recombinase_XerCD"/>
</dbReference>
<accession>S0FTL4</accession>
<dbReference type="OrthoDB" id="5417942at2"/>
<dbReference type="PANTHER" id="PTHR30349">
    <property type="entry name" value="PHAGE INTEGRASE-RELATED"/>
    <property type="match status" value="1"/>
</dbReference>
<dbReference type="EMBL" id="APJX01000008">
    <property type="protein sequence ID" value="EMS78438.1"/>
    <property type="molecule type" value="Genomic_DNA"/>
</dbReference>
<dbReference type="Gene3D" id="1.10.443.10">
    <property type="entry name" value="Intergrase catalytic core"/>
    <property type="match status" value="1"/>
</dbReference>
<name>S0FTL4_9BACT</name>
<dbReference type="Pfam" id="PF00589">
    <property type="entry name" value="Phage_integrase"/>
    <property type="match status" value="1"/>
</dbReference>
<dbReference type="GO" id="GO:0003677">
    <property type="term" value="F:DNA binding"/>
    <property type="evidence" value="ECO:0007669"/>
    <property type="project" value="InterPro"/>
</dbReference>
<dbReference type="GO" id="GO:0015074">
    <property type="term" value="P:DNA integration"/>
    <property type="evidence" value="ECO:0007669"/>
    <property type="project" value="UniProtKB-KW"/>
</dbReference>
<dbReference type="InterPro" id="IPR002104">
    <property type="entry name" value="Integrase_catalytic"/>
</dbReference>
<comment type="subcellular location">
    <subcellularLocation>
        <location evidence="1">Cytoplasm</location>
    </subcellularLocation>
</comment>
<reference evidence="5 6" key="1">
    <citation type="journal article" date="2013" name="Genome Announc.">
        <title>Draft Genome Sequence of Desulfotignum phosphitoxidans DSM 13687 Strain FiPS-3.</title>
        <authorList>
            <person name="Poehlein A."/>
            <person name="Daniel R."/>
            <person name="Simeonova D.D."/>
        </authorList>
    </citation>
    <scope>NUCLEOTIDE SEQUENCE [LARGE SCALE GENOMIC DNA]</scope>
    <source>
        <strain evidence="5 6">DSM 13687</strain>
    </source>
</reference>
<evidence type="ECO:0000256" key="3">
    <source>
        <dbReference type="ARBA" id="ARBA00023172"/>
    </source>
</evidence>
<dbReference type="GO" id="GO:0005737">
    <property type="term" value="C:cytoplasm"/>
    <property type="evidence" value="ECO:0007669"/>
    <property type="project" value="UniProtKB-SubCell"/>
</dbReference>